<dbReference type="InterPro" id="IPR004358">
    <property type="entry name" value="Sig_transdc_His_kin-like_C"/>
</dbReference>
<dbReference type="EMBL" id="JAATJC010000001">
    <property type="protein sequence ID" value="NJC05170.1"/>
    <property type="molecule type" value="Genomic_DNA"/>
</dbReference>
<dbReference type="PROSITE" id="PS50109">
    <property type="entry name" value="HIS_KIN"/>
    <property type="match status" value="1"/>
</dbReference>
<proteinExistence type="predicted"/>
<evidence type="ECO:0000259" key="8">
    <source>
        <dbReference type="PROSITE" id="PS50109"/>
    </source>
</evidence>
<organism evidence="9 10">
    <name type="scientific">Sphingomonas kaistensis</name>
    <dbReference type="NCBI Taxonomy" id="298708"/>
    <lineage>
        <taxon>Bacteria</taxon>
        <taxon>Pseudomonadati</taxon>
        <taxon>Pseudomonadota</taxon>
        <taxon>Alphaproteobacteria</taxon>
        <taxon>Sphingomonadales</taxon>
        <taxon>Sphingomonadaceae</taxon>
        <taxon>Sphingomonas</taxon>
    </lineage>
</organism>
<dbReference type="AlphaFoldDB" id="A0A7X5Y775"/>
<dbReference type="Proteomes" id="UP000558192">
    <property type="component" value="Unassembled WGS sequence"/>
</dbReference>
<evidence type="ECO:0000256" key="4">
    <source>
        <dbReference type="ARBA" id="ARBA00022679"/>
    </source>
</evidence>
<dbReference type="InterPro" id="IPR036097">
    <property type="entry name" value="HisK_dim/P_sf"/>
</dbReference>
<dbReference type="GO" id="GO:0005886">
    <property type="term" value="C:plasma membrane"/>
    <property type="evidence" value="ECO:0007669"/>
    <property type="project" value="TreeGrafter"/>
</dbReference>
<sequence length="356" mass="37982">MDRALAGCAGHCLAAGDHLAIRAMPVPSLVLALLDALEEPALLVERERTQAANRAASDLLGAGLVGQDVRFAIRQPHALDAILRGRPGSFEVVGIGGIDRSFEVVLTALADGLLLVRLVDRSARRAAEKAQVDFVANASHELRTPLAAVLGFSETLADEVPLPEEIRRRFGAQIHSQAERMMVIIRDLMSLSRIAADRFSAPSETLSLGAIIGEAVTAAAPLAESRACRIEVAVEDGGAAVRGDGAQLRQLLDNLIGNAVRYGCPGEGGVIRIGLAEQGEWLRLSVRDWGEGVSARHLPRLTERFYRVDAARSRDGGGTGLGLAIVAQIVERHRGLLQIRSRPGEGTEVEVRLPRA</sequence>
<keyword evidence="4 9" id="KW-0808">Transferase</keyword>
<dbReference type="FunFam" id="3.30.565.10:FF:000006">
    <property type="entry name" value="Sensor histidine kinase WalK"/>
    <property type="match status" value="1"/>
</dbReference>
<accession>A0A7X5Y775</accession>
<dbReference type="SMART" id="SM00387">
    <property type="entry name" value="HATPase_c"/>
    <property type="match status" value="1"/>
</dbReference>
<dbReference type="InterPro" id="IPR005467">
    <property type="entry name" value="His_kinase_dom"/>
</dbReference>
<dbReference type="Gene3D" id="1.10.287.130">
    <property type="match status" value="1"/>
</dbReference>
<keyword evidence="10" id="KW-1185">Reference proteome</keyword>
<comment type="caution">
    <text evidence="9">The sequence shown here is derived from an EMBL/GenBank/DDBJ whole genome shotgun (WGS) entry which is preliminary data.</text>
</comment>
<dbReference type="SUPFAM" id="SSF47384">
    <property type="entry name" value="Homodimeric domain of signal transducing histidine kinase"/>
    <property type="match status" value="1"/>
</dbReference>
<dbReference type="Pfam" id="PF00512">
    <property type="entry name" value="HisKA"/>
    <property type="match status" value="1"/>
</dbReference>
<dbReference type="GO" id="GO:0004721">
    <property type="term" value="F:phosphoprotein phosphatase activity"/>
    <property type="evidence" value="ECO:0007669"/>
    <property type="project" value="TreeGrafter"/>
</dbReference>
<evidence type="ECO:0000256" key="3">
    <source>
        <dbReference type="ARBA" id="ARBA00022553"/>
    </source>
</evidence>
<name>A0A7X5Y775_9SPHN</name>
<dbReference type="GO" id="GO:0016036">
    <property type="term" value="P:cellular response to phosphate starvation"/>
    <property type="evidence" value="ECO:0007669"/>
    <property type="project" value="TreeGrafter"/>
</dbReference>
<dbReference type="Pfam" id="PF02518">
    <property type="entry name" value="HATPase_c"/>
    <property type="match status" value="1"/>
</dbReference>
<reference evidence="9 10" key="1">
    <citation type="submission" date="2020-03" db="EMBL/GenBank/DDBJ databases">
        <title>Genomic Encyclopedia of Type Strains, Phase IV (KMG-IV): sequencing the most valuable type-strain genomes for metagenomic binning, comparative biology and taxonomic classification.</title>
        <authorList>
            <person name="Goeker M."/>
        </authorList>
    </citation>
    <scope>NUCLEOTIDE SEQUENCE [LARGE SCALE GENOMIC DNA]</scope>
    <source>
        <strain evidence="9 10">DSM 16846</strain>
    </source>
</reference>
<dbReference type="InterPro" id="IPR003594">
    <property type="entry name" value="HATPase_dom"/>
</dbReference>
<dbReference type="PANTHER" id="PTHR45453:SF1">
    <property type="entry name" value="PHOSPHATE REGULON SENSOR PROTEIN PHOR"/>
    <property type="match status" value="1"/>
</dbReference>
<dbReference type="InterPro" id="IPR036890">
    <property type="entry name" value="HATPase_C_sf"/>
</dbReference>
<dbReference type="Gene3D" id="3.30.565.10">
    <property type="entry name" value="Histidine kinase-like ATPase, C-terminal domain"/>
    <property type="match status" value="1"/>
</dbReference>
<gene>
    <name evidence="9" type="ORF">GGQ97_000963</name>
</gene>
<evidence type="ECO:0000256" key="2">
    <source>
        <dbReference type="ARBA" id="ARBA00012438"/>
    </source>
</evidence>
<feature type="domain" description="Histidine kinase" evidence="8">
    <location>
        <begin position="137"/>
        <end position="356"/>
    </location>
</feature>
<keyword evidence="7" id="KW-0472">Membrane</keyword>
<protein>
    <recommendedName>
        <fullName evidence="2">histidine kinase</fullName>
        <ecNumber evidence="2">2.7.13.3</ecNumber>
    </recommendedName>
</protein>
<evidence type="ECO:0000256" key="6">
    <source>
        <dbReference type="ARBA" id="ARBA00023012"/>
    </source>
</evidence>
<dbReference type="GO" id="GO:0000155">
    <property type="term" value="F:phosphorelay sensor kinase activity"/>
    <property type="evidence" value="ECO:0007669"/>
    <property type="project" value="InterPro"/>
</dbReference>
<evidence type="ECO:0000313" key="9">
    <source>
        <dbReference type="EMBL" id="NJC05170.1"/>
    </source>
</evidence>
<comment type="catalytic activity">
    <reaction evidence="1">
        <text>ATP + protein L-histidine = ADP + protein N-phospho-L-histidine.</text>
        <dbReference type="EC" id="2.7.13.3"/>
    </reaction>
</comment>
<dbReference type="SUPFAM" id="SSF55874">
    <property type="entry name" value="ATPase domain of HSP90 chaperone/DNA topoisomerase II/histidine kinase"/>
    <property type="match status" value="1"/>
</dbReference>
<dbReference type="InterPro" id="IPR003661">
    <property type="entry name" value="HisK_dim/P_dom"/>
</dbReference>
<dbReference type="SMART" id="SM00388">
    <property type="entry name" value="HisKA"/>
    <property type="match status" value="1"/>
</dbReference>
<dbReference type="FunFam" id="1.10.287.130:FF:000001">
    <property type="entry name" value="Two-component sensor histidine kinase"/>
    <property type="match status" value="1"/>
</dbReference>
<dbReference type="RefSeq" id="WP_168067894.1">
    <property type="nucleotide sequence ID" value="NZ_JAATJC010000001.1"/>
</dbReference>
<evidence type="ECO:0000313" key="10">
    <source>
        <dbReference type="Proteomes" id="UP000558192"/>
    </source>
</evidence>
<keyword evidence="3" id="KW-0597">Phosphoprotein</keyword>
<evidence type="ECO:0000256" key="1">
    <source>
        <dbReference type="ARBA" id="ARBA00000085"/>
    </source>
</evidence>
<evidence type="ECO:0000256" key="7">
    <source>
        <dbReference type="ARBA" id="ARBA00023136"/>
    </source>
</evidence>
<keyword evidence="5 9" id="KW-0418">Kinase</keyword>
<dbReference type="PRINTS" id="PR00344">
    <property type="entry name" value="BCTRLSENSOR"/>
</dbReference>
<dbReference type="CDD" id="cd00082">
    <property type="entry name" value="HisKA"/>
    <property type="match status" value="1"/>
</dbReference>
<dbReference type="EC" id="2.7.13.3" evidence="2"/>
<dbReference type="PANTHER" id="PTHR45453">
    <property type="entry name" value="PHOSPHATE REGULON SENSOR PROTEIN PHOR"/>
    <property type="match status" value="1"/>
</dbReference>
<keyword evidence="6" id="KW-0902">Two-component regulatory system</keyword>
<dbReference type="InterPro" id="IPR050351">
    <property type="entry name" value="BphY/WalK/GraS-like"/>
</dbReference>
<evidence type="ECO:0000256" key="5">
    <source>
        <dbReference type="ARBA" id="ARBA00022777"/>
    </source>
</evidence>